<keyword evidence="1" id="KW-0732">Signal</keyword>
<dbReference type="AlphaFoldDB" id="A0A3A1USP8"/>
<feature type="chain" id="PRO_5038437148" description="DUF3221 domain-containing protein" evidence="1">
    <location>
        <begin position="20"/>
        <end position="101"/>
    </location>
</feature>
<reference evidence="2 3" key="1">
    <citation type="submission" date="2018-09" db="EMBL/GenBank/DDBJ databases">
        <title>Paenibacillus aracenensis nov. sp. isolated from a cave in southern Spain.</title>
        <authorList>
            <person name="Jurado V."/>
            <person name="Gutierrez-Patricio S."/>
            <person name="Gonzalez-Pimentel J.L."/>
            <person name="Miller A.Z."/>
            <person name="Laiz L."/>
            <person name="Saiz-Jimenez C."/>
        </authorList>
    </citation>
    <scope>NUCLEOTIDE SEQUENCE [LARGE SCALE GENOMIC DNA]</scope>
    <source>
        <strain evidence="2 3">DSM 22867</strain>
    </source>
</reference>
<evidence type="ECO:0000313" key="3">
    <source>
        <dbReference type="Proteomes" id="UP000266482"/>
    </source>
</evidence>
<evidence type="ECO:0000313" key="2">
    <source>
        <dbReference type="EMBL" id="RIX50202.1"/>
    </source>
</evidence>
<protein>
    <recommendedName>
        <fullName evidence="4">DUF3221 domain-containing protein</fullName>
    </recommendedName>
</protein>
<comment type="caution">
    <text evidence="2">The sequence shown here is derived from an EMBL/GenBank/DDBJ whole genome shotgun (WGS) entry which is preliminary data.</text>
</comment>
<keyword evidence="3" id="KW-1185">Reference proteome</keyword>
<name>A0A3A1USP8_9BACL</name>
<feature type="signal peptide" evidence="1">
    <location>
        <begin position="1"/>
        <end position="19"/>
    </location>
</feature>
<gene>
    <name evidence="2" type="ORF">D3P08_20325</name>
</gene>
<dbReference type="EMBL" id="QXQA01000015">
    <property type="protein sequence ID" value="RIX50202.1"/>
    <property type="molecule type" value="Genomic_DNA"/>
</dbReference>
<evidence type="ECO:0008006" key="4">
    <source>
        <dbReference type="Google" id="ProtNLM"/>
    </source>
</evidence>
<accession>A0A3A1USP8</accession>
<dbReference type="Proteomes" id="UP000266482">
    <property type="component" value="Unassembled WGS sequence"/>
</dbReference>
<sequence>MKTTFTVFLMVLLCTFLFACGSDAGKATFKGTIEEINGASALVNIVEGDILKSGRSVYVDLSVNSEVVFKVGDTIEVEYTGTVRETSPLSIDIVSVQFADE</sequence>
<organism evidence="2 3">
    <name type="scientific">Paenibacillus nanensis</name>
    <dbReference type="NCBI Taxonomy" id="393251"/>
    <lineage>
        <taxon>Bacteria</taxon>
        <taxon>Bacillati</taxon>
        <taxon>Bacillota</taxon>
        <taxon>Bacilli</taxon>
        <taxon>Bacillales</taxon>
        <taxon>Paenibacillaceae</taxon>
        <taxon>Paenibacillus</taxon>
    </lineage>
</organism>
<proteinExistence type="predicted"/>
<dbReference type="PROSITE" id="PS51257">
    <property type="entry name" value="PROKAR_LIPOPROTEIN"/>
    <property type="match status" value="1"/>
</dbReference>
<evidence type="ECO:0000256" key="1">
    <source>
        <dbReference type="SAM" id="SignalP"/>
    </source>
</evidence>